<accession>A0ACB8XD07</accession>
<sequence>MSHREEAPGKTQDTLERLCLSAGLGTSSGAPWKSWRKCLGGNWEVNGQLVMPYKTGLYCSLCTSSMSGCFRLWDHVGGLCEKVQFPFHSCDVMIDGDCFMVSSEADTYYGAKSHCQERGGVLAQIHNQKVQDILAFFLSQLETSNEVTNNDFETRNFWIGLTYKPLKDSFRWDTGEILGFSSFAFGQPDNQGFGNCVELQASSGFNWNDQRCKTQNRYICLH</sequence>
<keyword evidence="2" id="KW-1185">Reference proteome</keyword>
<feature type="non-terminal residue" evidence="1">
    <location>
        <position position="222"/>
    </location>
</feature>
<proteinExistence type="predicted"/>
<organism evidence="1 2">
    <name type="scientific">Scortum barcoo</name>
    <name type="common">barcoo grunter</name>
    <dbReference type="NCBI Taxonomy" id="214431"/>
    <lineage>
        <taxon>Eukaryota</taxon>
        <taxon>Metazoa</taxon>
        <taxon>Chordata</taxon>
        <taxon>Craniata</taxon>
        <taxon>Vertebrata</taxon>
        <taxon>Euteleostomi</taxon>
        <taxon>Actinopterygii</taxon>
        <taxon>Neopterygii</taxon>
        <taxon>Teleostei</taxon>
        <taxon>Neoteleostei</taxon>
        <taxon>Acanthomorphata</taxon>
        <taxon>Eupercaria</taxon>
        <taxon>Centrarchiformes</taxon>
        <taxon>Terapontoidei</taxon>
        <taxon>Terapontidae</taxon>
        <taxon>Scortum</taxon>
    </lineage>
</organism>
<reference evidence="1" key="1">
    <citation type="submission" date="2022-04" db="EMBL/GenBank/DDBJ databases">
        <title>Jade perch genome.</title>
        <authorList>
            <person name="Chao B."/>
        </authorList>
    </citation>
    <scope>NUCLEOTIDE SEQUENCE</scope>
    <source>
        <strain evidence="1">CB-2022</strain>
    </source>
</reference>
<dbReference type="Proteomes" id="UP000831701">
    <property type="component" value="Chromosome 1"/>
</dbReference>
<evidence type="ECO:0000313" key="2">
    <source>
        <dbReference type="Proteomes" id="UP000831701"/>
    </source>
</evidence>
<name>A0ACB8XD07_9TELE</name>
<protein>
    <submittedName>
        <fullName evidence="1">Uncharacterized protein</fullName>
    </submittedName>
</protein>
<comment type="caution">
    <text evidence="1">The sequence shown here is derived from an EMBL/GenBank/DDBJ whole genome shotgun (WGS) entry which is preliminary data.</text>
</comment>
<evidence type="ECO:0000313" key="1">
    <source>
        <dbReference type="EMBL" id="KAI3377851.1"/>
    </source>
</evidence>
<dbReference type="EMBL" id="CM041531">
    <property type="protein sequence ID" value="KAI3377851.1"/>
    <property type="molecule type" value="Genomic_DNA"/>
</dbReference>
<gene>
    <name evidence="1" type="ORF">L3Q82_008989</name>
</gene>